<gene>
    <name evidence="3" type="ORF">AWC38_SpisGene13625</name>
</gene>
<feature type="domain" description="C2H2-type" evidence="2">
    <location>
        <begin position="237"/>
        <end position="261"/>
    </location>
</feature>
<dbReference type="STRING" id="50429.A0A2B4RZB0"/>
<dbReference type="PROSITE" id="PS00028">
    <property type="entry name" value="ZINC_FINGER_C2H2_1"/>
    <property type="match status" value="1"/>
</dbReference>
<dbReference type="OrthoDB" id="5984501at2759"/>
<dbReference type="GO" id="GO:0008270">
    <property type="term" value="F:zinc ion binding"/>
    <property type="evidence" value="ECO:0007669"/>
    <property type="project" value="UniProtKB-KW"/>
</dbReference>
<dbReference type="AlphaFoldDB" id="A0A2B4RZB0"/>
<evidence type="ECO:0000256" key="1">
    <source>
        <dbReference type="PROSITE-ProRule" id="PRU00042"/>
    </source>
</evidence>
<name>A0A2B4RZB0_STYPI</name>
<evidence type="ECO:0000313" key="3">
    <source>
        <dbReference type="EMBL" id="PFX21890.1"/>
    </source>
</evidence>
<reference evidence="4" key="1">
    <citation type="journal article" date="2017" name="bioRxiv">
        <title>Comparative analysis of the genomes of Stylophora pistillata and Acropora digitifera provides evidence for extensive differences between species of corals.</title>
        <authorList>
            <person name="Voolstra C.R."/>
            <person name="Li Y."/>
            <person name="Liew Y.J."/>
            <person name="Baumgarten S."/>
            <person name="Zoccola D."/>
            <person name="Flot J.-F."/>
            <person name="Tambutte S."/>
            <person name="Allemand D."/>
            <person name="Aranda M."/>
        </authorList>
    </citation>
    <scope>NUCLEOTIDE SEQUENCE [LARGE SCALE GENOMIC DNA]</scope>
</reference>
<evidence type="ECO:0000313" key="4">
    <source>
        <dbReference type="Proteomes" id="UP000225706"/>
    </source>
</evidence>
<comment type="caution">
    <text evidence="3">The sequence shown here is derived from an EMBL/GenBank/DDBJ whole genome shotgun (WGS) entry which is preliminary data.</text>
</comment>
<dbReference type="EMBL" id="LSMT01000259">
    <property type="protein sequence ID" value="PFX21890.1"/>
    <property type="molecule type" value="Genomic_DNA"/>
</dbReference>
<accession>A0A2B4RZB0</accession>
<proteinExistence type="predicted"/>
<keyword evidence="1" id="KW-0863">Zinc-finger</keyword>
<keyword evidence="4" id="KW-1185">Reference proteome</keyword>
<dbReference type="PANTHER" id="PTHR47027:SF30">
    <property type="entry name" value="THAP-TYPE DOMAIN-CONTAINING PROTEIN"/>
    <property type="match status" value="1"/>
</dbReference>
<dbReference type="PANTHER" id="PTHR47027">
    <property type="entry name" value="REVERSE TRANSCRIPTASE DOMAIN-CONTAINING PROTEIN"/>
    <property type="match status" value="1"/>
</dbReference>
<organism evidence="3 4">
    <name type="scientific">Stylophora pistillata</name>
    <name type="common">Smooth cauliflower coral</name>
    <dbReference type="NCBI Taxonomy" id="50429"/>
    <lineage>
        <taxon>Eukaryota</taxon>
        <taxon>Metazoa</taxon>
        <taxon>Cnidaria</taxon>
        <taxon>Anthozoa</taxon>
        <taxon>Hexacorallia</taxon>
        <taxon>Scleractinia</taxon>
        <taxon>Astrocoeniina</taxon>
        <taxon>Pocilloporidae</taxon>
        <taxon>Stylophora</taxon>
    </lineage>
</organism>
<dbReference type="Proteomes" id="UP000225706">
    <property type="component" value="Unassembled WGS sequence"/>
</dbReference>
<dbReference type="SMART" id="SM00355">
    <property type="entry name" value="ZnF_C2H2"/>
    <property type="match status" value="1"/>
</dbReference>
<protein>
    <recommendedName>
        <fullName evidence="2">C2H2-type domain-containing protein</fullName>
    </recommendedName>
</protein>
<keyword evidence="1" id="KW-0479">Metal-binding</keyword>
<evidence type="ECO:0000259" key="2">
    <source>
        <dbReference type="PROSITE" id="PS50157"/>
    </source>
</evidence>
<dbReference type="InterPro" id="IPR013087">
    <property type="entry name" value="Znf_C2H2_type"/>
</dbReference>
<sequence>MTCIMYNIEDLQVAVDAFSYAYDALGLTLNARKTQVLFQPSPDHTLERKQPEITVGDTRLSSVDHFSYLGSCLSCKADLDVETQVRLKSASAAFCSLRDRVFDIRNLYTNTKIKVYKAVILPTLLYGSEAWTTYSRHLKSLERLPKKILYGELSNGRRNQGRQRKRFKDSLKHNLKQCGINPENWEQVANDRPSWRSAIHTDVAHSEQRRREHCESLRLARKERQQNASVVPTSTDFRCPVCQRICSSRIGLYRHHRTHVN</sequence>
<keyword evidence="1" id="KW-0862">Zinc</keyword>
<dbReference type="PROSITE" id="PS50157">
    <property type="entry name" value="ZINC_FINGER_C2H2_2"/>
    <property type="match status" value="1"/>
</dbReference>